<evidence type="ECO:0000256" key="1">
    <source>
        <dbReference type="SAM" id="MobiDB-lite"/>
    </source>
</evidence>
<name>A0A2T2NGC2_CORCC</name>
<keyword evidence="3" id="KW-1185">Reference proteome</keyword>
<reference evidence="2 3" key="1">
    <citation type="journal article" date="2018" name="Front. Microbiol.">
        <title>Genome-Wide Analysis of Corynespora cassiicola Leaf Fall Disease Putative Effectors.</title>
        <authorList>
            <person name="Lopez D."/>
            <person name="Ribeiro S."/>
            <person name="Label P."/>
            <person name="Fumanal B."/>
            <person name="Venisse J.S."/>
            <person name="Kohler A."/>
            <person name="de Oliveira R.R."/>
            <person name="Labutti K."/>
            <person name="Lipzen A."/>
            <person name="Lail K."/>
            <person name="Bauer D."/>
            <person name="Ohm R.A."/>
            <person name="Barry K.W."/>
            <person name="Spatafora J."/>
            <person name="Grigoriev I.V."/>
            <person name="Martin F.M."/>
            <person name="Pujade-Renaud V."/>
        </authorList>
    </citation>
    <scope>NUCLEOTIDE SEQUENCE [LARGE SCALE GENOMIC DNA]</scope>
    <source>
        <strain evidence="2 3">Philippines</strain>
    </source>
</reference>
<dbReference type="Proteomes" id="UP000240883">
    <property type="component" value="Unassembled WGS sequence"/>
</dbReference>
<feature type="region of interest" description="Disordered" evidence="1">
    <location>
        <begin position="119"/>
        <end position="152"/>
    </location>
</feature>
<dbReference type="AlphaFoldDB" id="A0A2T2NGC2"/>
<evidence type="ECO:0000313" key="2">
    <source>
        <dbReference type="EMBL" id="PSN64419.1"/>
    </source>
</evidence>
<evidence type="ECO:0000313" key="3">
    <source>
        <dbReference type="Proteomes" id="UP000240883"/>
    </source>
</evidence>
<feature type="compositionally biased region" description="Low complexity" evidence="1">
    <location>
        <begin position="45"/>
        <end position="56"/>
    </location>
</feature>
<sequence>MAKRRVAARCAETRIPTSNPPDRAPSWGGANGYDKHMVRVSPAELTSSLTGGSVSGEPRRRFRRPRKRPQASPRAVASLEHRSRRRGGSPESHIPRGALRWPAAAVALADHSVGITLDDSLNQQQGPETKCLSFTRPPAVCPPSSGPGGSRR</sequence>
<protein>
    <submittedName>
        <fullName evidence="2">Uncharacterized protein</fullName>
    </submittedName>
</protein>
<gene>
    <name evidence="2" type="ORF">BS50DRAFT_73471</name>
</gene>
<accession>A0A2T2NGC2</accession>
<organism evidence="2 3">
    <name type="scientific">Corynespora cassiicola Philippines</name>
    <dbReference type="NCBI Taxonomy" id="1448308"/>
    <lineage>
        <taxon>Eukaryota</taxon>
        <taxon>Fungi</taxon>
        <taxon>Dikarya</taxon>
        <taxon>Ascomycota</taxon>
        <taxon>Pezizomycotina</taxon>
        <taxon>Dothideomycetes</taxon>
        <taxon>Pleosporomycetidae</taxon>
        <taxon>Pleosporales</taxon>
        <taxon>Corynesporascaceae</taxon>
        <taxon>Corynespora</taxon>
    </lineage>
</organism>
<feature type="compositionally biased region" description="Basic residues" evidence="1">
    <location>
        <begin position="60"/>
        <end position="69"/>
    </location>
</feature>
<feature type="region of interest" description="Disordered" evidence="1">
    <location>
        <begin position="1"/>
        <end position="97"/>
    </location>
</feature>
<dbReference type="EMBL" id="KZ678138">
    <property type="protein sequence ID" value="PSN64419.1"/>
    <property type="molecule type" value="Genomic_DNA"/>
</dbReference>
<proteinExistence type="predicted"/>